<reference evidence="3" key="1">
    <citation type="submission" date="2018-04" db="EMBL/GenBank/DDBJ databases">
        <title>Transcriptome assembly of Sipha flava.</title>
        <authorList>
            <person name="Scully E.D."/>
            <person name="Geib S.M."/>
            <person name="Palmer N.A."/>
            <person name="Koch K."/>
            <person name="Bradshaw J."/>
            <person name="Heng-Moss T."/>
            <person name="Sarath G."/>
        </authorList>
    </citation>
    <scope>NUCLEOTIDE SEQUENCE</scope>
</reference>
<gene>
    <name evidence="5" type="primary">LOC112686043</name>
    <name evidence="3" type="ORF">g.128995</name>
</gene>
<protein>
    <submittedName>
        <fullName evidence="5">Cell adhesion molecule 1-like</fullName>
    </submittedName>
</protein>
<dbReference type="InterPro" id="IPR013783">
    <property type="entry name" value="Ig-like_fold"/>
</dbReference>
<dbReference type="GeneID" id="112686043"/>
<dbReference type="SUPFAM" id="SSF48726">
    <property type="entry name" value="Immunoglobulin"/>
    <property type="match status" value="2"/>
</dbReference>
<keyword evidence="1" id="KW-0732">Signal</keyword>
<dbReference type="Gene3D" id="2.60.40.10">
    <property type="entry name" value="Immunoglobulins"/>
    <property type="match status" value="2"/>
</dbReference>
<feature type="chain" id="PRO_5044578941" evidence="1">
    <location>
        <begin position="36"/>
        <end position="307"/>
    </location>
</feature>
<keyword evidence="4" id="KW-1185">Reference proteome</keyword>
<dbReference type="PROSITE" id="PS50835">
    <property type="entry name" value="IG_LIKE"/>
    <property type="match status" value="1"/>
</dbReference>
<dbReference type="AlphaFoldDB" id="A0A2S2PXE6"/>
<feature type="signal peptide" evidence="1">
    <location>
        <begin position="1"/>
        <end position="35"/>
    </location>
</feature>
<feature type="domain" description="Ig-like" evidence="2">
    <location>
        <begin position="6"/>
        <end position="145"/>
    </location>
</feature>
<dbReference type="Proteomes" id="UP000694846">
    <property type="component" value="Unplaced"/>
</dbReference>
<reference evidence="5" key="2">
    <citation type="submission" date="2025-04" db="UniProtKB">
        <authorList>
            <consortium name="RefSeq"/>
        </authorList>
    </citation>
    <scope>IDENTIFICATION</scope>
    <source>
        <tissue evidence="5">Whole body</tissue>
    </source>
</reference>
<evidence type="ECO:0000313" key="4">
    <source>
        <dbReference type="Proteomes" id="UP000694846"/>
    </source>
</evidence>
<dbReference type="InterPro" id="IPR036179">
    <property type="entry name" value="Ig-like_dom_sf"/>
</dbReference>
<accession>A0A2S2PXE6</accession>
<dbReference type="EMBL" id="GGMS01000860">
    <property type="protein sequence ID" value="MBY70063.1"/>
    <property type="molecule type" value="Transcribed_RNA"/>
</dbReference>
<dbReference type="PANTHER" id="PTHR21261">
    <property type="entry name" value="BEAT PROTEIN"/>
    <property type="match status" value="1"/>
</dbReference>
<dbReference type="InterPro" id="IPR007110">
    <property type="entry name" value="Ig-like_dom"/>
</dbReference>
<name>A0A2S2PXE6_9HEMI</name>
<organism evidence="3">
    <name type="scientific">Sipha flava</name>
    <name type="common">yellow sugarcane aphid</name>
    <dbReference type="NCBI Taxonomy" id="143950"/>
    <lineage>
        <taxon>Eukaryota</taxon>
        <taxon>Metazoa</taxon>
        <taxon>Ecdysozoa</taxon>
        <taxon>Arthropoda</taxon>
        <taxon>Hexapoda</taxon>
        <taxon>Insecta</taxon>
        <taxon>Pterygota</taxon>
        <taxon>Neoptera</taxon>
        <taxon>Paraneoptera</taxon>
        <taxon>Hemiptera</taxon>
        <taxon>Sternorrhyncha</taxon>
        <taxon>Aphidomorpha</taxon>
        <taxon>Aphidoidea</taxon>
        <taxon>Aphididae</taxon>
        <taxon>Sipha</taxon>
    </lineage>
</organism>
<proteinExistence type="predicted"/>
<dbReference type="RefSeq" id="XP_025413935.1">
    <property type="nucleotide sequence ID" value="XM_025558150.1"/>
</dbReference>
<evidence type="ECO:0000256" key="1">
    <source>
        <dbReference type="SAM" id="SignalP"/>
    </source>
</evidence>
<dbReference type="PANTHER" id="PTHR21261:SF17">
    <property type="entry name" value="BEAT VI"/>
    <property type="match status" value="1"/>
</dbReference>
<evidence type="ECO:0000313" key="3">
    <source>
        <dbReference type="EMBL" id="MBY70063.1"/>
    </source>
</evidence>
<dbReference type="OrthoDB" id="6343941at2759"/>
<evidence type="ECO:0000259" key="2">
    <source>
        <dbReference type="PROSITE" id="PS50835"/>
    </source>
</evidence>
<sequence>MEPPRPSATATTGRPAAAFVCLLALLLALASDVFGLKGVRIWNPEAIRVGESLRLSCDYDLDGVALYSIKWYFGDQEFYRFVPKESPPTRVFLPLSGGTSVDMSESDDHSVTLTNLPRDMSGHYKCEVSTDAPLFHTQIKESYITIIEEPQTPPLMIAGKLKYSKDESVSINCTSYSAFPATNLTWFINDKKVNNLTKYIKTVSWAVNETDGLQTSRSRLETIARPALFPGGRMTVRCESNQFQLYKKYSVIELTDDSPRLAQMISPTTVMRAGGPQANAADRSVTRAVLVVLVTFVTDRIALSLSR</sequence>
<evidence type="ECO:0000313" key="5">
    <source>
        <dbReference type="RefSeq" id="XP_025413935.1"/>
    </source>
</evidence>
<dbReference type="FunFam" id="2.60.40.10:FF:000437">
    <property type="entry name" value="Beat-IIIc, isoform A"/>
    <property type="match status" value="1"/>
</dbReference>